<organism evidence="2 3">
    <name type="scientific">Domibacillus aminovorans</name>
    <dbReference type="NCBI Taxonomy" id="29332"/>
    <lineage>
        <taxon>Bacteria</taxon>
        <taxon>Bacillati</taxon>
        <taxon>Bacillota</taxon>
        <taxon>Bacilli</taxon>
        <taxon>Bacillales</taxon>
        <taxon>Bacillaceae</taxon>
        <taxon>Domibacillus</taxon>
    </lineage>
</organism>
<keyword evidence="1" id="KW-1133">Transmembrane helix</keyword>
<evidence type="ECO:0000313" key="2">
    <source>
        <dbReference type="EMBL" id="OAH60130.1"/>
    </source>
</evidence>
<dbReference type="RefSeq" id="WP_063966354.1">
    <property type="nucleotide sequence ID" value="NZ_JBCNAN010000020.1"/>
</dbReference>
<reference evidence="2 3" key="1">
    <citation type="submission" date="2016-01" db="EMBL/GenBank/DDBJ databases">
        <title>Investigation of taxonomic status of Bacillus aminovorans.</title>
        <authorList>
            <person name="Verma A."/>
            <person name="Pal Y."/>
            <person name="Krishnamurthi S."/>
        </authorList>
    </citation>
    <scope>NUCLEOTIDE SEQUENCE [LARGE SCALE GENOMIC DNA]</scope>
    <source>
        <strain evidence="2 3">DSM 1314</strain>
    </source>
</reference>
<feature type="transmembrane region" description="Helical" evidence="1">
    <location>
        <begin position="12"/>
        <end position="31"/>
    </location>
</feature>
<evidence type="ECO:0000256" key="1">
    <source>
        <dbReference type="SAM" id="Phobius"/>
    </source>
</evidence>
<dbReference type="AlphaFoldDB" id="A0A177L364"/>
<evidence type="ECO:0008006" key="4">
    <source>
        <dbReference type="Google" id="ProtNLM"/>
    </source>
</evidence>
<accession>A0A177L364</accession>
<protein>
    <recommendedName>
        <fullName evidence="4">DUF3021 domain-containing protein</fullName>
    </recommendedName>
</protein>
<sequence>MKLSEFVQKIIKDFLIIFASIIIIITILRQMYYPHMAFDLKSIYIIMAFSFLSALMGFILYSPNDKSEKKMRIRIAIHFFTLEILLIALGGVFGIVNSALHVIIFALEIAVIYIIVRLLSWQNDKKEAQKINEKLKAFKKDVYE</sequence>
<dbReference type="EMBL" id="LQWY01000052">
    <property type="protein sequence ID" value="OAH60130.1"/>
    <property type="molecule type" value="Genomic_DNA"/>
</dbReference>
<gene>
    <name evidence="2" type="ORF">AWH49_17900</name>
</gene>
<dbReference type="Proteomes" id="UP000076935">
    <property type="component" value="Unassembled WGS sequence"/>
</dbReference>
<feature type="transmembrane region" description="Helical" evidence="1">
    <location>
        <begin position="43"/>
        <end position="63"/>
    </location>
</feature>
<feature type="transmembrane region" description="Helical" evidence="1">
    <location>
        <begin position="102"/>
        <end position="120"/>
    </location>
</feature>
<keyword evidence="1" id="KW-0812">Transmembrane</keyword>
<name>A0A177L364_9BACI</name>
<keyword evidence="1" id="KW-0472">Membrane</keyword>
<comment type="caution">
    <text evidence="2">The sequence shown here is derived from an EMBL/GenBank/DDBJ whole genome shotgun (WGS) entry which is preliminary data.</text>
</comment>
<dbReference type="Pfam" id="PF11457">
    <property type="entry name" value="DUF3021"/>
    <property type="match status" value="1"/>
</dbReference>
<feature type="transmembrane region" description="Helical" evidence="1">
    <location>
        <begin position="75"/>
        <end position="96"/>
    </location>
</feature>
<dbReference type="InterPro" id="IPR021560">
    <property type="entry name" value="DUF3021"/>
</dbReference>
<proteinExistence type="predicted"/>
<keyword evidence="3" id="KW-1185">Reference proteome</keyword>
<evidence type="ECO:0000313" key="3">
    <source>
        <dbReference type="Proteomes" id="UP000076935"/>
    </source>
</evidence>